<dbReference type="EMBL" id="WTVN01000063">
    <property type="protein sequence ID" value="NMG46353.1"/>
    <property type="molecule type" value="Genomic_DNA"/>
</dbReference>
<dbReference type="Pfam" id="PF02597">
    <property type="entry name" value="ThiS"/>
    <property type="match status" value="1"/>
</dbReference>
<dbReference type="InterPro" id="IPR003749">
    <property type="entry name" value="ThiS/MoaD-like"/>
</dbReference>
<protein>
    <submittedName>
        <fullName evidence="1">MoaD/ThiS family protein</fullName>
    </submittedName>
</protein>
<organism evidence="1 2">
    <name type="scientific">Aromatoleum toluvorans</name>
    <dbReference type="NCBI Taxonomy" id="92002"/>
    <lineage>
        <taxon>Bacteria</taxon>
        <taxon>Pseudomonadati</taxon>
        <taxon>Pseudomonadota</taxon>
        <taxon>Betaproteobacteria</taxon>
        <taxon>Rhodocyclales</taxon>
        <taxon>Rhodocyclaceae</taxon>
        <taxon>Aromatoleum</taxon>
    </lineage>
</organism>
<proteinExistence type="predicted"/>
<dbReference type="InterPro" id="IPR016155">
    <property type="entry name" value="Mopterin_synth/thiamin_S_b"/>
</dbReference>
<evidence type="ECO:0000313" key="2">
    <source>
        <dbReference type="Proteomes" id="UP000623795"/>
    </source>
</evidence>
<sequence length="86" mass="9134">MRVVVPGQLYSYTGGQSQLAAEGATLGEVLADLDRRYPGLRFRVVDEHGAIRPHVRFFVNREPALALSCPLAAGDELVVVGALSGG</sequence>
<gene>
    <name evidence="1" type="ORF">GPA22_21780</name>
</gene>
<dbReference type="SUPFAM" id="SSF54285">
    <property type="entry name" value="MoaD/ThiS"/>
    <property type="match status" value="1"/>
</dbReference>
<dbReference type="PANTHER" id="PTHR38031">
    <property type="entry name" value="SULFUR CARRIER PROTEIN SLR0821-RELATED"/>
    <property type="match status" value="1"/>
</dbReference>
<name>A0ABX1Q3R4_9RHOO</name>
<accession>A0ABX1Q3R4</accession>
<dbReference type="Gene3D" id="3.10.20.30">
    <property type="match status" value="1"/>
</dbReference>
<keyword evidence="2" id="KW-1185">Reference proteome</keyword>
<comment type="caution">
    <text evidence="1">The sequence shown here is derived from an EMBL/GenBank/DDBJ whole genome shotgun (WGS) entry which is preliminary data.</text>
</comment>
<dbReference type="Proteomes" id="UP000623795">
    <property type="component" value="Unassembled WGS sequence"/>
</dbReference>
<dbReference type="PANTHER" id="PTHR38031:SF1">
    <property type="entry name" value="SULFUR CARRIER PROTEIN CYSO"/>
    <property type="match status" value="1"/>
</dbReference>
<evidence type="ECO:0000313" key="1">
    <source>
        <dbReference type="EMBL" id="NMG46353.1"/>
    </source>
</evidence>
<dbReference type="InterPro" id="IPR052045">
    <property type="entry name" value="Sulfur_Carrier/Prot_Modifier"/>
</dbReference>
<reference evidence="1 2" key="1">
    <citation type="submission" date="2019-12" db="EMBL/GenBank/DDBJ databases">
        <title>Comparative genomics gives insights into the taxonomy of the Azoarcus-Aromatoleum group and reveals separate origins of nif in the plant-associated Azoarcus and non-plant-associated Aromatoleum sub-groups.</title>
        <authorList>
            <person name="Lafos M."/>
            <person name="Maluk M."/>
            <person name="Batista M."/>
            <person name="Junghare M."/>
            <person name="Carmona M."/>
            <person name="Faoro H."/>
            <person name="Cruz L.M."/>
            <person name="Battistoni F."/>
            <person name="De Souza E."/>
            <person name="Pedrosa F."/>
            <person name="Chen W.-M."/>
            <person name="Poole P.S."/>
            <person name="Dixon R.A."/>
            <person name="James E.K."/>
        </authorList>
    </citation>
    <scope>NUCLEOTIDE SEQUENCE [LARGE SCALE GENOMIC DNA]</scope>
    <source>
        <strain evidence="1 2">Td21</strain>
    </source>
</reference>
<dbReference type="InterPro" id="IPR012675">
    <property type="entry name" value="Beta-grasp_dom_sf"/>
</dbReference>